<sequence length="125" mass="13970">MANIASIVNVVFRVTIILLALAFMALALYPEYKQHWLGFIIGSSAGLLNVRFLARKVTQLTELVVAQTSKKFSMGFATRMCVVLLVALFAFKFEQISLWSAIVGIFVVQLLMIPVSIVLSFRQEK</sequence>
<feature type="transmembrane region" description="Helical" evidence="6">
    <location>
        <begin position="97"/>
        <end position="121"/>
    </location>
</feature>
<evidence type="ECO:0000313" key="7">
    <source>
        <dbReference type="EMBL" id="MFD2117048.1"/>
    </source>
</evidence>
<keyword evidence="2" id="KW-1003">Cell membrane</keyword>
<dbReference type="PANTHER" id="PTHR40035:SF1">
    <property type="entry name" value="ATP SYNTHASE PROTEIN I"/>
    <property type="match status" value="1"/>
</dbReference>
<evidence type="ECO:0000256" key="3">
    <source>
        <dbReference type="ARBA" id="ARBA00022692"/>
    </source>
</evidence>
<comment type="caution">
    <text evidence="7">The sequence shown here is derived from an EMBL/GenBank/DDBJ whole genome shotgun (WGS) entry which is preliminary data.</text>
</comment>
<feature type="transmembrane region" description="Helical" evidence="6">
    <location>
        <begin position="35"/>
        <end position="54"/>
    </location>
</feature>
<feature type="transmembrane region" description="Helical" evidence="6">
    <location>
        <begin position="74"/>
        <end position="91"/>
    </location>
</feature>
<evidence type="ECO:0000256" key="1">
    <source>
        <dbReference type="ARBA" id="ARBA00004651"/>
    </source>
</evidence>
<keyword evidence="4 6" id="KW-1133">Transmembrane helix</keyword>
<evidence type="ECO:0000256" key="5">
    <source>
        <dbReference type="ARBA" id="ARBA00023136"/>
    </source>
</evidence>
<gene>
    <name evidence="7" type="ORF">ACFSJH_15060</name>
</gene>
<evidence type="ECO:0000256" key="2">
    <source>
        <dbReference type="ARBA" id="ARBA00022475"/>
    </source>
</evidence>
<dbReference type="InterPro" id="IPR005598">
    <property type="entry name" value="ATP_synth_I"/>
</dbReference>
<proteinExistence type="predicted"/>
<keyword evidence="3 6" id="KW-0812">Transmembrane</keyword>
<dbReference type="PANTHER" id="PTHR40035">
    <property type="entry name" value="ATP SYNTHASE PROTEIN I"/>
    <property type="match status" value="1"/>
</dbReference>
<name>A0ABW4YN09_9BACL</name>
<evidence type="ECO:0000256" key="6">
    <source>
        <dbReference type="SAM" id="Phobius"/>
    </source>
</evidence>
<reference evidence="8" key="1">
    <citation type="journal article" date="2019" name="Int. J. Syst. Evol. Microbiol.">
        <title>The Global Catalogue of Microorganisms (GCM) 10K type strain sequencing project: providing services to taxonomists for standard genome sequencing and annotation.</title>
        <authorList>
            <consortium name="The Broad Institute Genomics Platform"/>
            <consortium name="The Broad Institute Genome Sequencing Center for Infectious Disease"/>
            <person name="Wu L."/>
            <person name="Ma J."/>
        </authorList>
    </citation>
    <scope>NUCLEOTIDE SEQUENCE [LARGE SCALE GENOMIC DNA]</scope>
    <source>
        <strain evidence="8">GH52</strain>
    </source>
</reference>
<feature type="transmembrane region" description="Helical" evidence="6">
    <location>
        <begin position="7"/>
        <end position="29"/>
    </location>
</feature>
<comment type="subcellular location">
    <subcellularLocation>
        <location evidence="1">Cell membrane</location>
        <topology evidence="1">Multi-pass membrane protein</topology>
    </subcellularLocation>
</comment>
<dbReference type="RefSeq" id="WP_377773817.1">
    <property type="nucleotide sequence ID" value="NZ_JBHUHO010000033.1"/>
</dbReference>
<accession>A0ABW4YN09</accession>
<dbReference type="EMBL" id="JBHUHO010000033">
    <property type="protein sequence ID" value="MFD2117048.1"/>
    <property type="molecule type" value="Genomic_DNA"/>
</dbReference>
<keyword evidence="5 6" id="KW-0472">Membrane</keyword>
<evidence type="ECO:0000256" key="4">
    <source>
        <dbReference type="ARBA" id="ARBA00022989"/>
    </source>
</evidence>
<evidence type="ECO:0000313" key="8">
    <source>
        <dbReference type="Proteomes" id="UP001597362"/>
    </source>
</evidence>
<organism evidence="7 8">
    <name type="scientific">Paenibacillus yanchengensis</name>
    <dbReference type="NCBI Taxonomy" id="2035833"/>
    <lineage>
        <taxon>Bacteria</taxon>
        <taxon>Bacillati</taxon>
        <taxon>Bacillota</taxon>
        <taxon>Bacilli</taxon>
        <taxon>Bacillales</taxon>
        <taxon>Paenibacillaceae</taxon>
        <taxon>Paenibacillus</taxon>
    </lineage>
</organism>
<protein>
    <submittedName>
        <fullName evidence="7">ATP synthase subunit I</fullName>
    </submittedName>
</protein>
<dbReference type="Pfam" id="PF03899">
    <property type="entry name" value="ATP-synt_I"/>
    <property type="match status" value="1"/>
</dbReference>
<dbReference type="Proteomes" id="UP001597362">
    <property type="component" value="Unassembled WGS sequence"/>
</dbReference>
<keyword evidence="8" id="KW-1185">Reference proteome</keyword>
<dbReference type="InterPro" id="IPR039072">
    <property type="entry name" value="ATP_synth_I_Bacilli"/>
</dbReference>